<dbReference type="EMBL" id="MVHV01000026">
    <property type="protein sequence ID" value="ORA78799.1"/>
    <property type="molecule type" value="Genomic_DNA"/>
</dbReference>
<keyword evidence="2" id="KW-1185">Reference proteome</keyword>
<dbReference type="Proteomes" id="UP000243140">
    <property type="component" value="Unassembled WGS sequence"/>
</dbReference>
<proteinExistence type="predicted"/>
<protein>
    <recommendedName>
        <fullName evidence="3">Helix-turn-helix domain-containing protein</fullName>
    </recommendedName>
</protein>
<evidence type="ECO:0000313" key="1">
    <source>
        <dbReference type="EMBL" id="ORA78799.1"/>
    </source>
</evidence>
<evidence type="ECO:0000313" key="2">
    <source>
        <dbReference type="Proteomes" id="UP000243140"/>
    </source>
</evidence>
<gene>
    <name evidence="1" type="ORF">BST29_20720</name>
</gene>
<comment type="caution">
    <text evidence="1">The sequence shown here is derived from an EMBL/GenBank/DDBJ whole genome shotgun (WGS) entry which is preliminary data.</text>
</comment>
<accession>A0ABX3SLX5</accession>
<organism evidence="1 2">
    <name type="scientific">Mycobacterium malmoense</name>
    <dbReference type="NCBI Taxonomy" id="1780"/>
    <lineage>
        <taxon>Bacteria</taxon>
        <taxon>Bacillati</taxon>
        <taxon>Actinomycetota</taxon>
        <taxon>Actinomycetes</taxon>
        <taxon>Mycobacteriales</taxon>
        <taxon>Mycobacteriaceae</taxon>
        <taxon>Mycobacterium</taxon>
    </lineage>
</organism>
<evidence type="ECO:0008006" key="3">
    <source>
        <dbReference type="Google" id="ProtNLM"/>
    </source>
</evidence>
<sequence>MLTDNFVIANMSVMEFVAAMDAARRLGVTTRQVQYLVARGDLCPVARGLIDRTSLDRFIAIRQGARHRAWSEGTAWAAVAMLSDLPAPWLGPTQRSRLRGAIRQLTGTELVGRTRGRARVHRYRGHSRAAERLRHEVVDTSGSATTLGLVEAPDRVDGYVPAHELTEIVTRHALIEDVDGQYTLRATEMDLATVRALADDAPVLSALDLAESLDIRESQTGLNFLDHRLQRLNA</sequence>
<name>A0ABX3SLX5_MYCMA</name>
<reference evidence="1 2" key="1">
    <citation type="submission" date="2017-02" db="EMBL/GenBank/DDBJ databases">
        <title>The new phylogeny of genus Mycobacterium.</title>
        <authorList>
            <person name="Tortoli E."/>
            <person name="Trovato A."/>
            <person name="Cirillo D.M."/>
        </authorList>
    </citation>
    <scope>NUCLEOTIDE SEQUENCE [LARGE SCALE GENOMIC DNA]</scope>
    <source>
        <strain evidence="1 2">IP1130001</strain>
    </source>
</reference>